<feature type="signal peptide" evidence="2">
    <location>
        <begin position="1"/>
        <end position="20"/>
    </location>
</feature>
<reference evidence="3" key="2">
    <citation type="submission" date="2023-01" db="EMBL/GenBank/DDBJ databases">
        <title>Draft genome sequence of Litoribrevibacter albus strain NBRC 110071.</title>
        <authorList>
            <person name="Sun Q."/>
            <person name="Mori K."/>
        </authorList>
    </citation>
    <scope>NUCLEOTIDE SEQUENCE</scope>
    <source>
        <strain evidence="3">NBRC 110071</strain>
    </source>
</reference>
<gene>
    <name evidence="3" type="ORF">GCM10007876_06150</name>
</gene>
<evidence type="ECO:0000313" key="4">
    <source>
        <dbReference type="Proteomes" id="UP001161389"/>
    </source>
</evidence>
<evidence type="ECO:0000256" key="2">
    <source>
        <dbReference type="SAM" id="SignalP"/>
    </source>
</evidence>
<evidence type="ECO:0000256" key="1">
    <source>
        <dbReference type="SAM" id="Phobius"/>
    </source>
</evidence>
<keyword evidence="4" id="KW-1185">Reference proteome</keyword>
<dbReference type="Proteomes" id="UP001161389">
    <property type="component" value="Unassembled WGS sequence"/>
</dbReference>
<keyword evidence="2" id="KW-0732">Signal</keyword>
<reference evidence="3" key="1">
    <citation type="journal article" date="2014" name="Int. J. Syst. Evol. Microbiol.">
        <title>Complete genome sequence of Corynebacterium casei LMG S-19264T (=DSM 44701T), isolated from a smear-ripened cheese.</title>
        <authorList>
            <consortium name="US DOE Joint Genome Institute (JGI-PGF)"/>
            <person name="Walter F."/>
            <person name="Albersmeier A."/>
            <person name="Kalinowski J."/>
            <person name="Ruckert C."/>
        </authorList>
    </citation>
    <scope>NUCLEOTIDE SEQUENCE</scope>
    <source>
        <strain evidence="3">NBRC 110071</strain>
    </source>
</reference>
<evidence type="ECO:0008006" key="5">
    <source>
        <dbReference type="Google" id="ProtNLM"/>
    </source>
</evidence>
<keyword evidence="1" id="KW-0472">Membrane</keyword>
<dbReference type="AlphaFoldDB" id="A0AA37S8I2"/>
<accession>A0AA37S8I2</accession>
<feature type="transmembrane region" description="Helical" evidence="1">
    <location>
        <begin position="263"/>
        <end position="286"/>
    </location>
</feature>
<keyword evidence="1" id="KW-0812">Transmembrane</keyword>
<evidence type="ECO:0000313" key="3">
    <source>
        <dbReference type="EMBL" id="GLQ30137.1"/>
    </source>
</evidence>
<protein>
    <recommendedName>
        <fullName evidence="5">DUF2167 domain-containing protein</fullName>
    </recommendedName>
</protein>
<dbReference type="RefSeq" id="WP_284378653.1">
    <property type="nucleotide sequence ID" value="NZ_BSNM01000003.1"/>
</dbReference>
<dbReference type="Pfam" id="PF09935">
    <property type="entry name" value="DUF2167"/>
    <property type="match status" value="1"/>
</dbReference>
<keyword evidence="1" id="KW-1133">Transmembrane helix</keyword>
<sequence>MTLRIVLSILLGWMSFFAFAEEAEVSQEEQEYLSWAKDIWDSLDRQTGEIKLPEAGAVLNVPENFYYLGPQDAEKVLVDVWGNPPGQLSLGMLFPEGMTPFDGDSWAVTINYEEDGYVSDEDADEIDYEELLDEMKADAKATNKARKEAGYDTIEIIGWAAPPYYDSVEKKLHWAKEIQFGSDENHTLNYNIRVLGRKGVLVLNFIAGMNQKQTIDSNISTVLALASFDEGSQYSDFDPEIDKVAAYGLGALVAGKVIAKTGILAAALLFLKKFGVFILVGIGAIFKSLFSRKKSDD</sequence>
<name>A0AA37S8I2_9GAMM</name>
<proteinExistence type="predicted"/>
<dbReference type="EMBL" id="BSNM01000003">
    <property type="protein sequence ID" value="GLQ30137.1"/>
    <property type="molecule type" value="Genomic_DNA"/>
</dbReference>
<dbReference type="InterPro" id="IPR018682">
    <property type="entry name" value="DUF2167_membr"/>
</dbReference>
<organism evidence="3 4">
    <name type="scientific">Litoribrevibacter albus</name>
    <dbReference type="NCBI Taxonomy" id="1473156"/>
    <lineage>
        <taxon>Bacteria</taxon>
        <taxon>Pseudomonadati</taxon>
        <taxon>Pseudomonadota</taxon>
        <taxon>Gammaproteobacteria</taxon>
        <taxon>Oceanospirillales</taxon>
        <taxon>Oceanospirillaceae</taxon>
        <taxon>Litoribrevibacter</taxon>
    </lineage>
</organism>
<feature type="chain" id="PRO_5041242186" description="DUF2167 domain-containing protein" evidence="2">
    <location>
        <begin position="21"/>
        <end position="297"/>
    </location>
</feature>
<comment type="caution">
    <text evidence="3">The sequence shown here is derived from an EMBL/GenBank/DDBJ whole genome shotgun (WGS) entry which is preliminary data.</text>
</comment>